<keyword evidence="1" id="KW-0805">Transcription regulation</keyword>
<dbReference type="RefSeq" id="WP_110570233.1">
    <property type="nucleotide sequence ID" value="NZ_CP137147.1"/>
</dbReference>
<feature type="domain" description="HTH araC/xylS-type" evidence="4">
    <location>
        <begin position="222"/>
        <end position="320"/>
    </location>
</feature>
<dbReference type="PROSITE" id="PS00041">
    <property type="entry name" value="HTH_ARAC_FAMILY_1"/>
    <property type="match status" value="1"/>
</dbReference>
<dbReference type="PANTHER" id="PTHR43130">
    <property type="entry name" value="ARAC-FAMILY TRANSCRIPTIONAL REGULATOR"/>
    <property type="match status" value="1"/>
</dbReference>
<gene>
    <name evidence="5" type="ORF">CFR77_15210</name>
</gene>
<evidence type="ECO:0000259" key="4">
    <source>
        <dbReference type="PROSITE" id="PS01124"/>
    </source>
</evidence>
<dbReference type="EMBL" id="NKUA01000044">
    <property type="protein sequence ID" value="PYD77463.1"/>
    <property type="molecule type" value="Genomic_DNA"/>
</dbReference>
<dbReference type="GO" id="GO:0043565">
    <property type="term" value="F:sequence-specific DNA binding"/>
    <property type="evidence" value="ECO:0007669"/>
    <property type="project" value="InterPro"/>
</dbReference>
<organism evidence="5 6">
    <name type="scientific">Komagataeibacter sucrofermentans</name>
    <dbReference type="NCBI Taxonomy" id="1053551"/>
    <lineage>
        <taxon>Bacteria</taxon>
        <taxon>Pseudomonadati</taxon>
        <taxon>Pseudomonadota</taxon>
        <taxon>Alphaproteobacteria</taxon>
        <taxon>Acetobacterales</taxon>
        <taxon>Acetobacteraceae</taxon>
        <taxon>Komagataeibacter</taxon>
    </lineage>
</organism>
<dbReference type="SUPFAM" id="SSF52317">
    <property type="entry name" value="Class I glutamine amidotransferase-like"/>
    <property type="match status" value="1"/>
</dbReference>
<protein>
    <submittedName>
        <fullName evidence="5">AraC family transcriptional regulator</fullName>
    </submittedName>
</protein>
<dbReference type="InterPro" id="IPR002818">
    <property type="entry name" value="DJ-1/PfpI"/>
</dbReference>
<dbReference type="InterPro" id="IPR018060">
    <property type="entry name" value="HTH_AraC"/>
</dbReference>
<keyword evidence="3" id="KW-0804">Transcription</keyword>
<dbReference type="InterPro" id="IPR009057">
    <property type="entry name" value="Homeodomain-like_sf"/>
</dbReference>
<name>A0A318QX31_9PROT</name>
<dbReference type="InterPro" id="IPR052158">
    <property type="entry name" value="INH-QAR"/>
</dbReference>
<dbReference type="Pfam" id="PF01965">
    <property type="entry name" value="DJ-1_PfpI"/>
    <property type="match status" value="1"/>
</dbReference>
<evidence type="ECO:0000256" key="2">
    <source>
        <dbReference type="ARBA" id="ARBA00023125"/>
    </source>
</evidence>
<dbReference type="SUPFAM" id="SSF46689">
    <property type="entry name" value="Homeodomain-like"/>
    <property type="match status" value="2"/>
</dbReference>
<keyword evidence="2" id="KW-0238">DNA-binding</keyword>
<reference evidence="5 6" key="1">
    <citation type="submission" date="2017-07" db="EMBL/GenBank/DDBJ databases">
        <title>A draft genome sequence of Komagataeibacter sucrofermentans LMG 18788.</title>
        <authorList>
            <person name="Skraban J."/>
            <person name="Cleenwerck I."/>
            <person name="Vandamme P."/>
            <person name="Trcek J."/>
        </authorList>
    </citation>
    <scope>NUCLEOTIDE SEQUENCE [LARGE SCALE GENOMIC DNA]</scope>
    <source>
        <strain evidence="5 6">LMG 18788</strain>
    </source>
</reference>
<dbReference type="OrthoDB" id="9793422at2"/>
<dbReference type="Gene3D" id="3.40.50.880">
    <property type="match status" value="1"/>
</dbReference>
<dbReference type="GO" id="GO:0003700">
    <property type="term" value="F:DNA-binding transcription factor activity"/>
    <property type="evidence" value="ECO:0007669"/>
    <property type="project" value="InterPro"/>
</dbReference>
<evidence type="ECO:0000256" key="3">
    <source>
        <dbReference type="ARBA" id="ARBA00023163"/>
    </source>
</evidence>
<dbReference type="InterPro" id="IPR018062">
    <property type="entry name" value="HTH_AraC-typ_CS"/>
</dbReference>
<comment type="caution">
    <text evidence="5">The sequence shown here is derived from an EMBL/GenBank/DDBJ whole genome shotgun (WGS) entry which is preliminary data.</text>
</comment>
<dbReference type="Pfam" id="PF12833">
    <property type="entry name" value="HTH_18"/>
    <property type="match status" value="1"/>
</dbReference>
<evidence type="ECO:0000313" key="6">
    <source>
        <dbReference type="Proteomes" id="UP000247814"/>
    </source>
</evidence>
<dbReference type="Proteomes" id="UP000247814">
    <property type="component" value="Unassembled WGS sequence"/>
</dbReference>
<evidence type="ECO:0000313" key="5">
    <source>
        <dbReference type="EMBL" id="PYD77463.1"/>
    </source>
</evidence>
<accession>A0A318QX31</accession>
<sequence>MNRQPALDIILVAYPSAQKAALYGLVDLFAVADELSRKRLERAAPVLRVLSMDPDRFSGGSFGRAEGSTSLPDAPSVVIIPPSLTGPPNPETVPELLTWLRTCHEGGSILAAVCAGTFLLAATGLLDGRPATTHWSAAARLQQAFPAIRIDPDRLLVDDGDILTVGGIMSWPDLGLRLIDRLLGPAAMLKTARYLLIDPPRHDQRQYRHFAPNLTHGDRTVLKVQHWLRTETARDATVADMTRLSGLEERTFLRRFHKATSLTPLAYLQHLRVEKGRDLLEATTLPLDQIAWEVGYQDSGAFRKIFTRLLGQTPADYRRRVSPAGDSR</sequence>
<dbReference type="CDD" id="cd03138">
    <property type="entry name" value="GATase1_AraC_2"/>
    <property type="match status" value="1"/>
</dbReference>
<dbReference type="Gene3D" id="1.10.10.60">
    <property type="entry name" value="Homeodomain-like"/>
    <property type="match status" value="2"/>
</dbReference>
<dbReference type="InterPro" id="IPR029062">
    <property type="entry name" value="Class_I_gatase-like"/>
</dbReference>
<keyword evidence="6" id="KW-1185">Reference proteome</keyword>
<dbReference type="PANTHER" id="PTHR43130:SF3">
    <property type="entry name" value="HTH-TYPE TRANSCRIPTIONAL REGULATOR RV1931C"/>
    <property type="match status" value="1"/>
</dbReference>
<evidence type="ECO:0000256" key="1">
    <source>
        <dbReference type="ARBA" id="ARBA00023015"/>
    </source>
</evidence>
<dbReference type="PROSITE" id="PS01124">
    <property type="entry name" value="HTH_ARAC_FAMILY_2"/>
    <property type="match status" value="1"/>
</dbReference>
<proteinExistence type="predicted"/>
<dbReference type="SMART" id="SM00342">
    <property type="entry name" value="HTH_ARAC"/>
    <property type="match status" value="1"/>
</dbReference>
<dbReference type="AlphaFoldDB" id="A0A318QX31"/>